<name>A0ABQ1PKP0_9BACI</name>
<keyword evidence="3" id="KW-1003">Cell membrane</keyword>
<keyword evidence="9" id="KW-1185">Reference proteome</keyword>
<evidence type="ECO:0000313" key="8">
    <source>
        <dbReference type="EMBL" id="GGC98921.1"/>
    </source>
</evidence>
<reference evidence="9" key="1">
    <citation type="journal article" date="2019" name="Int. J. Syst. Evol. Microbiol.">
        <title>The Global Catalogue of Microorganisms (GCM) 10K type strain sequencing project: providing services to taxonomists for standard genome sequencing and annotation.</title>
        <authorList>
            <consortium name="The Broad Institute Genomics Platform"/>
            <consortium name="The Broad Institute Genome Sequencing Center for Infectious Disease"/>
            <person name="Wu L."/>
            <person name="Ma J."/>
        </authorList>
    </citation>
    <scope>NUCLEOTIDE SEQUENCE [LARGE SCALE GENOMIC DNA]</scope>
    <source>
        <strain evidence="9">CCM 7282</strain>
    </source>
</reference>
<evidence type="ECO:0000256" key="6">
    <source>
        <dbReference type="ARBA" id="ARBA00023136"/>
    </source>
</evidence>
<evidence type="ECO:0000256" key="5">
    <source>
        <dbReference type="ARBA" id="ARBA00022989"/>
    </source>
</evidence>
<evidence type="ECO:0008006" key="10">
    <source>
        <dbReference type="Google" id="ProtNLM"/>
    </source>
</evidence>
<dbReference type="InterPro" id="IPR051907">
    <property type="entry name" value="DoxX-like_oxidoreductase"/>
</dbReference>
<feature type="transmembrane region" description="Helical" evidence="7">
    <location>
        <begin position="71"/>
        <end position="87"/>
    </location>
</feature>
<accession>A0ABQ1PKP0</accession>
<feature type="transmembrane region" description="Helical" evidence="7">
    <location>
        <begin position="47"/>
        <end position="65"/>
    </location>
</feature>
<comment type="subcellular location">
    <subcellularLocation>
        <location evidence="1">Cell membrane</location>
        <topology evidence="1">Multi-pass membrane protein</topology>
    </subcellularLocation>
</comment>
<evidence type="ECO:0000256" key="4">
    <source>
        <dbReference type="ARBA" id="ARBA00022692"/>
    </source>
</evidence>
<dbReference type="EMBL" id="BMCJ01000006">
    <property type="protein sequence ID" value="GGC98921.1"/>
    <property type="molecule type" value="Genomic_DNA"/>
</dbReference>
<protein>
    <recommendedName>
        <fullName evidence="10">Membrane protein YphA (DoxX/SURF4 family)</fullName>
    </recommendedName>
</protein>
<evidence type="ECO:0000256" key="2">
    <source>
        <dbReference type="ARBA" id="ARBA00006679"/>
    </source>
</evidence>
<keyword evidence="5 7" id="KW-1133">Transmembrane helix</keyword>
<comment type="caution">
    <text evidence="8">The sequence shown here is derived from an EMBL/GenBank/DDBJ whole genome shotgun (WGS) entry which is preliminary data.</text>
</comment>
<keyword evidence="6 7" id="KW-0472">Membrane</keyword>
<proteinExistence type="inferred from homology"/>
<dbReference type="RefSeq" id="WP_062439963.1">
    <property type="nucleotide sequence ID" value="NZ_BMCJ01000006.1"/>
</dbReference>
<dbReference type="PANTHER" id="PTHR33452:SF1">
    <property type="entry name" value="INNER MEMBRANE PROTEIN YPHA-RELATED"/>
    <property type="match status" value="1"/>
</dbReference>
<dbReference type="Pfam" id="PF07681">
    <property type="entry name" value="DoxX"/>
    <property type="match status" value="1"/>
</dbReference>
<evidence type="ECO:0000313" key="9">
    <source>
        <dbReference type="Proteomes" id="UP000619534"/>
    </source>
</evidence>
<dbReference type="InterPro" id="IPR032808">
    <property type="entry name" value="DoxX"/>
</dbReference>
<evidence type="ECO:0000256" key="1">
    <source>
        <dbReference type="ARBA" id="ARBA00004651"/>
    </source>
</evidence>
<feature type="transmembrane region" description="Helical" evidence="7">
    <location>
        <begin position="6"/>
        <end position="26"/>
    </location>
</feature>
<sequence>MNNKYAWSQVILRVVLGLTFFIHGLVKFQDGIGNTAGWFDSIGLPGFLAYAVALLELVGGLAVLFGLGTRVISGLFVVLMAGAILKVKLAGGFLGDGQGAGYELDLVLLAMSLYFLINGSKSFALDQVISNSNEKDNETYRSA</sequence>
<comment type="similarity">
    <text evidence="2">Belongs to the DoxX family.</text>
</comment>
<evidence type="ECO:0000256" key="3">
    <source>
        <dbReference type="ARBA" id="ARBA00022475"/>
    </source>
</evidence>
<gene>
    <name evidence="8" type="ORF">GCM10007216_32150</name>
</gene>
<keyword evidence="4 7" id="KW-0812">Transmembrane</keyword>
<organism evidence="8 9">
    <name type="scientific">Thalassobacillus devorans</name>
    <dbReference type="NCBI Taxonomy" id="279813"/>
    <lineage>
        <taxon>Bacteria</taxon>
        <taxon>Bacillati</taxon>
        <taxon>Bacillota</taxon>
        <taxon>Bacilli</taxon>
        <taxon>Bacillales</taxon>
        <taxon>Bacillaceae</taxon>
        <taxon>Thalassobacillus</taxon>
    </lineage>
</organism>
<feature type="transmembrane region" description="Helical" evidence="7">
    <location>
        <begin position="99"/>
        <end position="117"/>
    </location>
</feature>
<dbReference type="PANTHER" id="PTHR33452">
    <property type="entry name" value="OXIDOREDUCTASE CATD-RELATED"/>
    <property type="match status" value="1"/>
</dbReference>
<evidence type="ECO:0000256" key="7">
    <source>
        <dbReference type="SAM" id="Phobius"/>
    </source>
</evidence>
<dbReference type="Proteomes" id="UP000619534">
    <property type="component" value="Unassembled WGS sequence"/>
</dbReference>